<dbReference type="OrthoDB" id="10012223at2759"/>
<name>A0A0D7BUZ4_9AGAR</name>
<feature type="transmembrane region" description="Helical" evidence="1">
    <location>
        <begin position="71"/>
        <end position="93"/>
    </location>
</feature>
<evidence type="ECO:0000313" key="3">
    <source>
        <dbReference type="Proteomes" id="UP000054007"/>
    </source>
</evidence>
<keyword evidence="1" id="KW-0472">Membrane</keyword>
<feature type="transmembrane region" description="Helical" evidence="1">
    <location>
        <begin position="113"/>
        <end position="136"/>
    </location>
</feature>
<reference evidence="2 3" key="1">
    <citation type="journal article" date="2015" name="Fungal Genet. Biol.">
        <title>Evolution of novel wood decay mechanisms in Agaricales revealed by the genome sequences of Fistulina hepatica and Cylindrobasidium torrendii.</title>
        <authorList>
            <person name="Floudas D."/>
            <person name="Held B.W."/>
            <person name="Riley R."/>
            <person name="Nagy L.G."/>
            <person name="Koehler G."/>
            <person name="Ransdell A.S."/>
            <person name="Younus H."/>
            <person name="Chow J."/>
            <person name="Chiniquy J."/>
            <person name="Lipzen A."/>
            <person name="Tritt A."/>
            <person name="Sun H."/>
            <person name="Haridas S."/>
            <person name="LaButti K."/>
            <person name="Ohm R.A."/>
            <person name="Kues U."/>
            <person name="Blanchette R.A."/>
            <person name="Grigoriev I.V."/>
            <person name="Minto R.E."/>
            <person name="Hibbett D.S."/>
        </authorList>
    </citation>
    <scope>NUCLEOTIDE SEQUENCE [LARGE SCALE GENOMIC DNA]</scope>
    <source>
        <strain evidence="2 3">FP15055 ss-10</strain>
    </source>
</reference>
<dbReference type="PANTHER" id="PTHR34292:SF2">
    <property type="entry name" value="OUTER SPORE WALL PROTEIN LDS1"/>
    <property type="match status" value="1"/>
</dbReference>
<proteinExistence type="predicted"/>
<dbReference type="EMBL" id="KN880433">
    <property type="protein sequence ID" value="KIY74004.1"/>
    <property type="molecule type" value="Genomic_DNA"/>
</dbReference>
<keyword evidence="1" id="KW-1133">Transmembrane helix</keyword>
<feature type="transmembrane region" description="Helical" evidence="1">
    <location>
        <begin position="198"/>
        <end position="217"/>
    </location>
</feature>
<evidence type="ECO:0000256" key="1">
    <source>
        <dbReference type="SAM" id="Phobius"/>
    </source>
</evidence>
<accession>A0A0D7BUZ4</accession>
<sequence>MSIIRDGPEAHNSLFASGIPDDTPEILKRAAQRIQFTPSYVIVGVYRLFTDRTLSKPVWDKTKHGLRRGTTLSLVWGVLTFGIQRAFVAYFMSKSPRVTGLADDTFFGYQLPFSLISYATVTFIAAQATMAIRFFLSRNLRIARDRVWDQSVASRGKGPDFWKPYVEEWDHPPVIKRAPWWQRVLFGNWVLSMIIRKVVFIPFGFIPVIGIVIPAWFKGLGMARILHRRYFEAKGMTDEQVAVFMEERKWDYRAFGFTAALLEGLPLIGLVFSVSNRIGAAMWAHDLEKMQHFHAQKKRS</sequence>
<keyword evidence="1" id="KW-0812">Transmembrane</keyword>
<keyword evidence="3" id="KW-1185">Reference proteome</keyword>
<evidence type="ECO:0000313" key="2">
    <source>
        <dbReference type="EMBL" id="KIY74004.1"/>
    </source>
</evidence>
<dbReference type="InterPro" id="IPR052786">
    <property type="entry name" value="Spore_wall_assembly"/>
</dbReference>
<dbReference type="PANTHER" id="PTHR34292">
    <property type="entry name" value="OUTER SPORE WALL PROTEIN LDS1"/>
    <property type="match status" value="1"/>
</dbReference>
<feature type="transmembrane region" description="Helical" evidence="1">
    <location>
        <begin position="254"/>
        <end position="274"/>
    </location>
</feature>
<gene>
    <name evidence="2" type="ORF">CYLTODRAFT_416649</name>
</gene>
<dbReference type="AlphaFoldDB" id="A0A0D7BUZ4"/>
<dbReference type="STRING" id="1314674.A0A0D7BUZ4"/>
<protein>
    <submittedName>
        <fullName evidence="2">Uncharacterized protein</fullName>
    </submittedName>
</protein>
<dbReference type="Proteomes" id="UP000054007">
    <property type="component" value="Unassembled WGS sequence"/>
</dbReference>
<organism evidence="2 3">
    <name type="scientific">Cylindrobasidium torrendii FP15055 ss-10</name>
    <dbReference type="NCBI Taxonomy" id="1314674"/>
    <lineage>
        <taxon>Eukaryota</taxon>
        <taxon>Fungi</taxon>
        <taxon>Dikarya</taxon>
        <taxon>Basidiomycota</taxon>
        <taxon>Agaricomycotina</taxon>
        <taxon>Agaricomycetes</taxon>
        <taxon>Agaricomycetidae</taxon>
        <taxon>Agaricales</taxon>
        <taxon>Marasmiineae</taxon>
        <taxon>Physalacriaceae</taxon>
        <taxon>Cylindrobasidium</taxon>
    </lineage>
</organism>